<organism evidence="2 3">
    <name type="scientific">Corallincola holothuriorum</name>
    <dbReference type="NCBI Taxonomy" id="2282215"/>
    <lineage>
        <taxon>Bacteria</taxon>
        <taxon>Pseudomonadati</taxon>
        <taxon>Pseudomonadota</taxon>
        <taxon>Gammaproteobacteria</taxon>
        <taxon>Alteromonadales</taxon>
        <taxon>Psychromonadaceae</taxon>
        <taxon>Corallincola</taxon>
    </lineage>
</organism>
<evidence type="ECO:0000313" key="3">
    <source>
        <dbReference type="Proteomes" id="UP000252558"/>
    </source>
</evidence>
<feature type="transmembrane region" description="Helical" evidence="1">
    <location>
        <begin position="75"/>
        <end position="95"/>
    </location>
</feature>
<gene>
    <name evidence="2" type="ORF">DU002_10625</name>
</gene>
<keyword evidence="3" id="KW-1185">Reference proteome</keyword>
<keyword evidence="1" id="KW-1133">Transmembrane helix</keyword>
<keyword evidence="1" id="KW-0812">Transmembrane</keyword>
<feature type="transmembrane region" description="Helical" evidence="1">
    <location>
        <begin position="6"/>
        <end position="25"/>
    </location>
</feature>
<dbReference type="OrthoDB" id="9553589at2"/>
<dbReference type="Proteomes" id="UP000252558">
    <property type="component" value="Unassembled WGS sequence"/>
</dbReference>
<accession>A0A368NIX6</accession>
<evidence type="ECO:0000256" key="1">
    <source>
        <dbReference type="SAM" id="Phobius"/>
    </source>
</evidence>
<feature type="transmembrane region" description="Helical" evidence="1">
    <location>
        <begin position="132"/>
        <end position="150"/>
    </location>
</feature>
<sequence>MDSNIASSLISGFFSVVCAFGAVYLKEHLDAKKARSVDAKPHSVPIVVPVKPVEELQAKSPVAERGKRYSFVRPLLIVIGSFVFGLITRALRPFFSGSINWESLIALVVLVLLALAFALNHRRNGYQLGFQLENFALWTGWSSGWSLIHGNIWGDLVGVVTLWWFACAVIGGLLVAIRRKISAQQPTEVDN</sequence>
<name>A0A368NIX6_9GAMM</name>
<feature type="transmembrane region" description="Helical" evidence="1">
    <location>
        <begin position="156"/>
        <end position="177"/>
    </location>
</feature>
<protein>
    <submittedName>
        <fullName evidence="2">Uncharacterized protein</fullName>
    </submittedName>
</protein>
<comment type="caution">
    <text evidence="2">The sequence shown here is derived from an EMBL/GenBank/DDBJ whole genome shotgun (WGS) entry which is preliminary data.</text>
</comment>
<keyword evidence="1" id="KW-0472">Membrane</keyword>
<reference evidence="2 3" key="1">
    <citation type="submission" date="2018-07" db="EMBL/GenBank/DDBJ databases">
        <title>Corallincola holothuriorum sp. nov., a new facultative anaerobe isolated from sea cucumber Apostichopus japonicus.</title>
        <authorList>
            <person name="Xia H."/>
        </authorList>
    </citation>
    <scope>NUCLEOTIDE SEQUENCE [LARGE SCALE GENOMIC DNA]</scope>
    <source>
        <strain evidence="2 3">C4</strain>
    </source>
</reference>
<feature type="transmembrane region" description="Helical" evidence="1">
    <location>
        <begin position="101"/>
        <end position="120"/>
    </location>
</feature>
<evidence type="ECO:0000313" key="2">
    <source>
        <dbReference type="EMBL" id="RCU50060.1"/>
    </source>
</evidence>
<proteinExistence type="predicted"/>
<dbReference type="RefSeq" id="WP_114338347.1">
    <property type="nucleotide sequence ID" value="NZ_QPID01000005.1"/>
</dbReference>
<dbReference type="EMBL" id="QPID01000005">
    <property type="protein sequence ID" value="RCU50060.1"/>
    <property type="molecule type" value="Genomic_DNA"/>
</dbReference>
<dbReference type="AlphaFoldDB" id="A0A368NIX6"/>